<sequence length="256" mass="28772">MKKSEISALRRRWPSEDVENLRAQLLNQSRIVKPPHTLTSRWPATHERLVDLRGLTVGRYGFDIRFVTLERIDLSFVRGALTAFEAELFDCRFDFAALTGQPRLNRRFERCSFRGATLSRLALGPKVVDCDFTGAKAHKLRSVPNTVFDRCTFDDSDLTGAQFSDTSFVDCNFGAVRFSASTSFVRCSFTRTIIDFGMAQVSRTTSDGTAVPDQWEGEAEATVALERFAARHTRAILADDEDGPALNSAIQDRQFE</sequence>
<proteinExistence type="predicted"/>
<dbReference type="Pfam" id="PF00805">
    <property type="entry name" value="Pentapeptide"/>
    <property type="match status" value="1"/>
</dbReference>
<name>A0ABU4BR03_RHOGO</name>
<reference evidence="1 2" key="1">
    <citation type="submission" date="2023-10" db="EMBL/GenBank/DDBJ databases">
        <title>Development of a sustainable strategy for remediation of hydrocarbon-contaminated territories based on the waste exchange concept.</title>
        <authorList>
            <person name="Krivoruchko A."/>
        </authorList>
    </citation>
    <scope>NUCLEOTIDE SEQUENCE [LARGE SCALE GENOMIC DNA]</scope>
    <source>
        <strain evidence="1 2">IEGM 1203</strain>
    </source>
</reference>
<gene>
    <name evidence="1" type="ORF">R3Q16_08505</name>
</gene>
<evidence type="ECO:0000313" key="2">
    <source>
        <dbReference type="Proteomes" id="UP001185927"/>
    </source>
</evidence>
<protein>
    <submittedName>
        <fullName evidence="1">Pentapeptide repeat-containing protein</fullName>
    </submittedName>
</protein>
<comment type="caution">
    <text evidence="1">The sequence shown here is derived from an EMBL/GenBank/DDBJ whole genome shotgun (WGS) entry which is preliminary data.</text>
</comment>
<accession>A0ABU4BR03</accession>
<dbReference type="Proteomes" id="UP001185927">
    <property type="component" value="Unassembled WGS sequence"/>
</dbReference>
<dbReference type="SUPFAM" id="SSF141571">
    <property type="entry name" value="Pentapeptide repeat-like"/>
    <property type="match status" value="1"/>
</dbReference>
<dbReference type="EMBL" id="JAWLKB010000003">
    <property type="protein sequence ID" value="MDV6266641.1"/>
    <property type="molecule type" value="Genomic_DNA"/>
</dbReference>
<organism evidence="1 2">
    <name type="scientific">Rhodococcus globerulus</name>
    <dbReference type="NCBI Taxonomy" id="33008"/>
    <lineage>
        <taxon>Bacteria</taxon>
        <taxon>Bacillati</taxon>
        <taxon>Actinomycetota</taxon>
        <taxon>Actinomycetes</taxon>
        <taxon>Mycobacteriales</taxon>
        <taxon>Nocardiaceae</taxon>
        <taxon>Rhodococcus</taxon>
    </lineage>
</organism>
<dbReference type="RefSeq" id="WP_317541036.1">
    <property type="nucleotide sequence ID" value="NZ_JAWLKB010000003.1"/>
</dbReference>
<dbReference type="InterPro" id="IPR001646">
    <property type="entry name" value="5peptide_repeat"/>
</dbReference>
<keyword evidence="2" id="KW-1185">Reference proteome</keyword>
<dbReference type="Gene3D" id="2.160.20.80">
    <property type="entry name" value="E3 ubiquitin-protein ligase SopA"/>
    <property type="match status" value="1"/>
</dbReference>
<evidence type="ECO:0000313" key="1">
    <source>
        <dbReference type="EMBL" id="MDV6266641.1"/>
    </source>
</evidence>